<reference evidence="1 2" key="1">
    <citation type="journal article" date="2016" name="Nat. Commun.">
        <title>Thousands of microbial genomes shed light on interconnected biogeochemical processes in an aquifer system.</title>
        <authorList>
            <person name="Anantharaman K."/>
            <person name="Brown C.T."/>
            <person name="Hug L.A."/>
            <person name="Sharon I."/>
            <person name="Castelle C.J."/>
            <person name="Probst A.J."/>
            <person name="Thomas B.C."/>
            <person name="Singh A."/>
            <person name="Wilkins M.J."/>
            <person name="Karaoz U."/>
            <person name="Brodie E.L."/>
            <person name="Williams K.H."/>
            <person name="Hubbard S.S."/>
            <person name="Banfield J.F."/>
        </authorList>
    </citation>
    <scope>NUCLEOTIDE SEQUENCE [LARGE SCALE GENOMIC DNA]</scope>
</reference>
<organism evidence="1 2">
    <name type="scientific">Candidatus Sungbacteria bacterium RIFCSPHIGHO2_02_FULL_47_11</name>
    <dbReference type="NCBI Taxonomy" id="1802270"/>
    <lineage>
        <taxon>Bacteria</taxon>
        <taxon>Candidatus Sungiibacteriota</taxon>
    </lineage>
</organism>
<accession>A0A1G2KN19</accession>
<dbReference type="STRING" id="1802270.A3C07_02105"/>
<dbReference type="EMBL" id="MHQI01000006">
    <property type="protein sequence ID" value="OHA00815.1"/>
    <property type="molecule type" value="Genomic_DNA"/>
</dbReference>
<sequence>MNKETTKYVPEELESKIDIDFDALLKELNALREAPQLNETETNELVFKLHEQFPNKEIALEKESDVLMRVVERIEIECGDAGHFNFFGAAMDLVEINPSNTEFVEHKALKGEFAAYDHKNGIIVLTRDVMQGMAPVAILENLATLGYSQSIRALHHELLHSKQFRSSEEENKIIEDLVKTHSFYGVMVQIKRLLGPYMRAHDVLKEVHSYQGEQKFGGEFDTTADLVGILKGEAYGYKKTKDTDRIIIASQDIKRLYAFELSDDEIGVLVKEARWDKKRRCYDLIEDKVKELTETKGLDEEDVDNLVLADDIKRKIYIQKVKLIAQDELKKAVESLK</sequence>
<proteinExistence type="predicted"/>
<dbReference type="Proteomes" id="UP000179023">
    <property type="component" value="Unassembled WGS sequence"/>
</dbReference>
<gene>
    <name evidence="1" type="ORF">A3C07_02105</name>
</gene>
<dbReference type="AlphaFoldDB" id="A0A1G2KN19"/>
<evidence type="ECO:0000313" key="1">
    <source>
        <dbReference type="EMBL" id="OHA00815.1"/>
    </source>
</evidence>
<comment type="caution">
    <text evidence="1">The sequence shown here is derived from an EMBL/GenBank/DDBJ whole genome shotgun (WGS) entry which is preliminary data.</text>
</comment>
<name>A0A1G2KN19_9BACT</name>
<protein>
    <submittedName>
        <fullName evidence="1">Uncharacterized protein</fullName>
    </submittedName>
</protein>
<evidence type="ECO:0000313" key="2">
    <source>
        <dbReference type="Proteomes" id="UP000179023"/>
    </source>
</evidence>